<reference evidence="2" key="1">
    <citation type="submission" date="2016-09" db="EMBL/GenBank/DDBJ databases">
        <title>Draft genome of thermotolerant cyanobacterium Desertifilum sp. strain IPPAS B-1220.</title>
        <authorList>
            <person name="Sinetova M.A."/>
            <person name="Bolakhan K."/>
            <person name="Zayadan B.K."/>
            <person name="Mironov K.S."/>
            <person name="Ustinova V."/>
            <person name="Kupriyanova E.V."/>
            <person name="Sidorov R.A."/>
            <person name="Skrypnik A.N."/>
            <person name="Gogoleva N.E."/>
            <person name="Gogolev Y.V."/>
            <person name="Los D.A."/>
        </authorList>
    </citation>
    <scope>NUCLEOTIDE SEQUENCE [LARGE SCALE GENOMIC DNA]</scope>
    <source>
        <strain evidence="2">IPPAS B-1220</strain>
    </source>
</reference>
<dbReference type="RefSeq" id="WP_069968250.1">
    <property type="nucleotide sequence ID" value="NZ_CM124774.1"/>
</dbReference>
<organism evidence="2">
    <name type="scientific">Desertifilum tharense IPPAS B-1220</name>
    <dbReference type="NCBI Taxonomy" id="1781255"/>
    <lineage>
        <taxon>Bacteria</taxon>
        <taxon>Bacillati</taxon>
        <taxon>Cyanobacteriota</taxon>
        <taxon>Cyanophyceae</taxon>
        <taxon>Desertifilales</taxon>
        <taxon>Desertifilaceae</taxon>
        <taxon>Desertifilum</taxon>
    </lineage>
</organism>
<dbReference type="OrthoDB" id="9790341at2"/>
<dbReference type="AlphaFoldDB" id="A0A1E5QIJ8"/>
<feature type="transmembrane region" description="Helical" evidence="1">
    <location>
        <begin position="81"/>
        <end position="103"/>
    </location>
</feature>
<dbReference type="EMBL" id="MJGC01000071">
    <property type="protein sequence ID" value="OEJ74163.1"/>
    <property type="molecule type" value="Genomic_DNA"/>
</dbReference>
<dbReference type="InterPro" id="IPR045781">
    <property type="entry name" value="SxtJ"/>
</dbReference>
<comment type="caution">
    <text evidence="2">The sequence shown here is derived from an EMBL/GenBank/DDBJ whole genome shotgun (WGS) entry which is preliminary data.</text>
</comment>
<feature type="transmembrane region" description="Helical" evidence="1">
    <location>
        <begin position="41"/>
        <end position="61"/>
    </location>
</feature>
<dbReference type="Pfam" id="PF19588">
    <property type="entry name" value="SxtJ"/>
    <property type="match status" value="1"/>
</dbReference>
<evidence type="ECO:0000256" key="1">
    <source>
        <dbReference type="SAM" id="Phobius"/>
    </source>
</evidence>
<keyword evidence="1" id="KW-1133">Transmembrane helix</keyword>
<keyword evidence="1" id="KW-0472">Membrane</keyword>
<dbReference type="STRING" id="1781255.BH720_16145"/>
<protein>
    <submittedName>
        <fullName evidence="2">SxtJ</fullName>
    </submittedName>
</protein>
<proteinExistence type="predicted"/>
<sequence>MHAIPQLDRKGLRDFGLLFGFMMVLVFGLVGPLLFRHSFPLWPWIVAGVFWVWALALPQTLDPFYQLWARFGLVMGWINTRLILGIIFYLITTPMGIVMRLMGNDPMQRQWKRDALTYRVPSQVRTRESMERPF</sequence>
<name>A0A1E5QIJ8_9CYAN</name>
<keyword evidence="1" id="KW-0812">Transmembrane</keyword>
<evidence type="ECO:0000313" key="2">
    <source>
        <dbReference type="EMBL" id="OEJ74163.1"/>
    </source>
</evidence>
<feature type="transmembrane region" description="Helical" evidence="1">
    <location>
        <begin position="15"/>
        <end position="34"/>
    </location>
</feature>
<accession>A0A1E5QIJ8</accession>
<gene>
    <name evidence="2" type="ORF">BH720_16145</name>
</gene>